<keyword evidence="4 5" id="KW-0472">Membrane</keyword>
<dbReference type="Pfam" id="PF04588">
    <property type="entry name" value="HIG_1_N"/>
    <property type="match status" value="1"/>
</dbReference>
<comment type="subcellular location">
    <subcellularLocation>
        <location evidence="1">Mitochondrion</location>
    </subcellularLocation>
</comment>
<dbReference type="GO" id="GO:0033617">
    <property type="term" value="P:mitochondrial respiratory chain complex IV assembly"/>
    <property type="evidence" value="ECO:0007669"/>
    <property type="project" value="TreeGrafter"/>
</dbReference>
<evidence type="ECO:0000256" key="3">
    <source>
        <dbReference type="ARBA" id="ARBA00022989"/>
    </source>
</evidence>
<proteinExistence type="predicted"/>
<feature type="domain" description="HIG1" evidence="6">
    <location>
        <begin position="90"/>
        <end position="181"/>
    </location>
</feature>
<evidence type="ECO:0000256" key="5">
    <source>
        <dbReference type="SAM" id="Phobius"/>
    </source>
</evidence>
<sequence>MKIVSQEEIDGHTNATIRGAAEGALLSAAVAIPGSLLLSRRWASYRALPLPLKVMGTVLVVAPCLSIQAERRGLEFDRAHWTGAGKLELDREAAEEEARWEALTTKAKIGDWATRHQYSVILGSWVLSMAVAGSIISRDRHQTLPQKIVQVRMWAQGLTIGVLIGAGILTHSQRQAALQRRPVDHSWRTLLAEQEEEERRAHLNAPNSSYPL</sequence>
<feature type="transmembrane region" description="Helical" evidence="5">
    <location>
        <begin position="20"/>
        <end position="38"/>
    </location>
</feature>
<evidence type="ECO:0000259" key="6">
    <source>
        <dbReference type="PROSITE" id="PS51503"/>
    </source>
</evidence>
<dbReference type="PANTHER" id="PTHR28018:SF3">
    <property type="entry name" value="RESPIRATORY SUPERCOMPLEX FACTOR 2, MITOCHONDRIAL"/>
    <property type="match status" value="1"/>
</dbReference>
<dbReference type="AlphaFoldDB" id="A0A9P7CVK9"/>
<dbReference type="GO" id="GO:0005739">
    <property type="term" value="C:mitochondrion"/>
    <property type="evidence" value="ECO:0007669"/>
    <property type="project" value="UniProtKB-SubCell"/>
</dbReference>
<dbReference type="PANTHER" id="PTHR28018">
    <property type="entry name" value="RESPIRATORY SUPERCOMPLEX FACTOR 2, MITOCHONDRIAL"/>
    <property type="match status" value="1"/>
</dbReference>
<dbReference type="PROSITE" id="PS51503">
    <property type="entry name" value="HIG1"/>
    <property type="match status" value="1"/>
</dbReference>
<evidence type="ECO:0000313" key="7">
    <source>
        <dbReference type="EMBL" id="KAG1764276.1"/>
    </source>
</evidence>
<protein>
    <recommendedName>
        <fullName evidence="6">HIG1 domain-containing protein</fullName>
    </recommendedName>
</protein>
<organism evidence="7 8">
    <name type="scientific">Suillus placidus</name>
    <dbReference type="NCBI Taxonomy" id="48579"/>
    <lineage>
        <taxon>Eukaryota</taxon>
        <taxon>Fungi</taxon>
        <taxon>Dikarya</taxon>
        <taxon>Basidiomycota</taxon>
        <taxon>Agaricomycotina</taxon>
        <taxon>Agaricomycetes</taxon>
        <taxon>Agaricomycetidae</taxon>
        <taxon>Boletales</taxon>
        <taxon>Suillineae</taxon>
        <taxon>Suillaceae</taxon>
        <taxon>Suillus</taxon>
    </lineage>
</organism>
<evidence type="ECO:0000313" key="8">
    <source>
        <dbReference type="Proteomes" id="UP000714275"/>
    </source>
</evidence>
<dbReference type="EMBL" id="JABBWD010000129">
    <property type="protein sequence ID" value="KAG1764276.1"/>
    <property type="molecule type" value="Genomic_DNA"/>
</dbReference>
<reference evidence="7" key="1">
    <citation type="journal article" date="2020" name="New Phytol.">
        <title>Comparative genomics reveals dynamic genome evolution in host specialist ectomycorrhizal fungi.</title>
        <authorList>
            <person name="Lofgren L.A."/>
            <person name="Nguyen N.H."/>
            <person name="Vilgalys R."/>
            <person name="Ruytinx J."/>
            <person name="Liao H.L."/>
            <person name="Branco S."/>
            <person name="Kuo A."/>
            <person name="LaButti K."/>
            <person name="Lipzen A."/>
            <person name="Andreopoulos W."/>
            <person name="Pangilinan J."/>
            <person name="Riley R."/>
            <person name="Hundley H."/>
            <person name="Na H."/>
            <person name="Barry K."/>
            <person name="Grigoriev I.V."/>
            <person name="Stajich J.E."/>
            <person name="Kennedy P.G."/>
        </authorList>
    </citation>
    <scope>NUCLEOTIDE SEQUENCE</scope>
    <source>
        <strain evidence="7">DOB743</strain>
    </source>
</reference>
<dbReference type="InterPro" id="IPR040153">
    <property type="entry name" value="Rcf2"/>
</dbReference>
<evidence type="ECO:0000256" key="1">
    <source>
        <dbReference type="ARBA" id="ARBA00004173"/>
    </source>
</evidence>
<keyword evidence="8" id="KW-1185">Reference proteome</keyword>
<feature type="transmembrane region" description="Helical" evidence="5">
    <location>
        <begin position="149"/>
        <end position="169"/>
    </location>
</feature>
<evidence type="ECO:0000256" key="2">
    <source>
        <dbReference type="ARBA" id="ARBA00022692"/>
    </source>
</evidence>
<name>A0A9P7CVK9_9AGAM</name>
<feature type="transmembrane region" description="Helical" evidence="5">
    <location>
        <begin position="118"/>
        <end position="137"/>
    </location>
</feature>
<gene>
    <name evidence="7" type="ORF">EV702DRAFT_1205087</name>
</gene>
<comment type="caution">
    <text evidence="7">The sequence shown here is derived from an EMBL/GenBank/DDBJ whole genome shotgun (WGS) entry which is preliminary data.</text>
</comment>
<dbReference type="InterPro" id="IPR007667">
    <property type="entry name" value="Hypoxia_induced_domain"/>
</dbReference>
<accession>A0A9P7CVK9</accession>
<dbReference type="OrthoDB" id="1915122at2759"/>
<dbReference type="Proteomes" id="UP000714275">
    <property type="component" value="Unassembled WGS sequence"/>
</dbReference>
<keyword evidence="2 5" id="KW-0812">Transmembrane</keyword>
<keyword evidence="3 5" id="KW-1133">Transmembrane helix</keyword>
<evidence type="ECO:0000256" key="4">
    <source>
        <dbReference type="ARBA" id="ARBA00023136"/>
    </source>
</evidence>